<evidence type="ECO:0000256" key="9">
    <source>
        <dbReference type="ARBA" id="ARBA00023157"/>
    </source>
</evidence>
<evidence type="ECO:0000256" key="12">
    <source>
        <dbReference type="SAM" id="SignalP"/>
    </source>
</evidence>
<dbReference type="OrthoDB" id="6630188at2759"/>
<dbReference type="PANTHER" id="PTHR31764:SF0">
    <property type="entry name" value="GENERATIVE CELL SPECIFIC-1_HAP2 DOMAIN-CONTAINING PROTEIN"/>
    <property type="match status" value="1"/>
</dbReference>
<comment type="similarity">
    <text evidence="2">Belongs to the HAP2/GCS1 family.</text>
</comment>
<keyword evidence="8 11" id="KW-0472">Membrane</keyword>
<dbReference type="EMBL" id="VUJU01001741">
    <property type="protein sequence ID" value="KAF0764021.1"/>
    <property type="molecule type" value="Genomic_DNA"/>
</dbReference>
<reference evidence="14 15" key="1">
    <citation type="submission" date="2019-08" db="EMBL/GenBank/DDBJ databases">
        <title>Whole genome of Aphis craccivora.</title>
        <authorList>
            <person name="Voronova N.V."/>
            <person name="Shulinski R.S."/>
            <person name="Bandarenka Y.V."/>
            <person name="Zhorov D.G."/>
            <person name="Warner D."/>
        </authorList>
    </citation>
    <scope>NUCLEOTIDE SEQUENCE [LARGE SCALE GENOMIC DNA]</scope>
    <source>
        <strain evidence="14">180601</strain>
        <tissue evidence="14">Whole Body</tissue>
    </source>
</reference>
<evidence type="ECO:0000256" key="5">
    <source>
        <dbReference type="ARBA" id="ARBA00022729"/>
    </source>
</evidence>
<dbReference type="InterPro" id="IPR040326">
    <property type="entry name" value="HAP2/GCS1"/>
</dbReference>
<feature type="chain" id="PRO_5026207555" evidence="12">
    <location>
        <begin position="23"/>
        <end position="690"/>
    </location>
</feature>
<keyword evidence="10" id="KW-0278">Fertilization</keyword>
<dbReference type="AlphaFoldDB" id="A0A6G0Z117"/>
<dbReference type="GO" id="GO:0005886">
    <property type="term" value="C:plasma membrane"/>
    <property type="evidence" value="ECO:0007669"/>
    <property type="project" value="UniProtKB-SubCell"/>
</dbReference>
<accession>A0A6G0Z117</accession>
<keyword evidence="6 11" id="KW-1133">Transmembrane helix</keyword>
<keyword evidence="15" id="KW-1185">Reference proteome</keyword>
<comment type="subcellular location">
    <subcellularLocation>
        <location evidence="1">Cell membrane</location>
        <topology evidence="1">Single-pass type I membrane protein</topology>
    </subcellularLocation>
</comment>
<organism evidence="14 15">
    <name type="scientific">Aphis craccivora</name>
    <name type="common">Cowpea aphid</name>
    <dbReference type="NCBI Taxonomy" id="307492"/>
    <lineage>
        <taxon>Eukaryota</taxon>
        <taxon>Metazoa</taxon>
        <taxon>Ecdysozoa</taxon>
        <taxon>Arthropoda</taxon>
        <taxon>Hexapoda</taxon>
        <taxon>Insecta</taxon>
        <taxon>Pterygota</taxon>
        <taxon>Neoptera</taxon>
        <taxon>Paraneoptera</taxon>
        <taxon>Hemiptera</taxon>
        <taxon>Sternorrhyncha</taxon>
        <taxon>Aphidomorpha</taxon>
        <taxon>Aphidoidea</taxon>
        <taxon>Aphididae</taxon>
        <taxon>Aphidini</taxon>
        <taxon>Aphis</taxon>
        <taxon>Aphis</taxon>
    </lineage>
</organism>
<comment type="caution">
    <text evidence="14">The sequence shown here is derived from an EMBL/GenBank/DDBJ whole genome shotgun (WGS) entry which is preliminary data.</text>
</comment>
<dbReference type="Pfam" id="PF10699">
    <property type="entry name" value="HAP2-GCS1"/>
    <property type="match status" value="1"/>
</dbReference>
<dbReference type="Proteomes" id="UP000478052">
    <property type="component" value="Unassembled WGS sequence"/>
</dbReference>
<evidence type="ECO:0000256" key="7">
    <source>
        <dbReference type="ARBA" id="ARBA00023121"/>
    </source>
</evidence>
<evidence type="ECO:0000259" key="13">
    <source>
        <dbReference type="Pfam" id="PF10699"/>
    </source>
</evidence>
<evidence type="ECO:0000256" key="1">
    <source>
        <dbReference type="ARBA" id="ARBA00004251"/>
    </source>
</evidence>
<keyword evidence="7" id="KW-0446">Lipid-binding</keyword>
<keyword evidence="5 12" id="KW-0732">Signal</keyword>
<evidence type="ECO:0000313" key="14">
    <source>
        <dbReference type="EMBL" id="KAF0764021.1"/>
    </source>
</evidence>
<dbReference type="PANTHER" id="PTHR31764">
    <property type="entry name" value="PROTEIN HAPLESS 2"/>
    <property type="match status" value="1"/>
</dbReference>
<feature type="signal peptide" evidence="12">
    <location>
        <begin position="1"/>
        <end position="22"/>
    </location>
</feature>
<feature type="transmembrane region" description="Helical" evidence="11">
    <location>
        <begin position="662"/>
        <end position="680"/>
    </location>
</feature>
<dbReference type="GO" id="GO:0008289">
    <property type="term" value="F:lipid binding"/>
    <property type="evidence" value="ECO:0007669"/>
    <property type="project" value="UniProtKB-KW"/>
</dbReference>
<dbReference type="InterPro" id="IPR018928">
    <property type="entry name" value="HAP2/GCS1_dom"/>
</dbReference>
<evidence type="ECO:0000256" key="3">
    <source>
        <dbReference type="ARBA" id="ARBA00022475"/>
    </source>
</evidence>
<proteinExistence type="inferred from homology"/>
<keyword evidence="9" id="KW-1015">Disulfide bond</keyword>
<dbReference type="GO" id="GO:0007338">
    <property type="term" value="P:single fertilization"/>
    <property type="evidence" value="ECO:0007669"/>
    <property type="project" value="UniProtKB-KW"/>
</dbReference>
<keyword evidence="3" id="KW-1003">Cell membrane</keyword>
<evidence type="ECO:0000256" key="10">
    <source>
        <dbReference type="ARBA" id="ARBA00023279"/>
    </source>
</evidence>
<gene>
    <name evidence="14" type="ORF">FWK35_00025666</name>
</gene>
<evidence type="ECO:0000256" key="6">
    <source>
        <dbReference type="ARBA" id="ARBA00022989"/>
    </source>
</evidence>
<evidence type="ECO:0000256" key="4">
    <source>
        <dbReference type="ARBA" id="ARBA00022692"/>
    </source>
</evidence>
<protein>
    <submittedName>
        <fullName evidence="14">Hapless 2-like</fullName>
    </submittedName>
</protein>
<keyword evidence="4 11" id="KW-0812">Transmembrane</keyword>
<evidence type="ECO:0000256" key="2">
    <source>
        <dbReference type="ARBA" id="ARBA00010929"/>
    </source>
</evidence>
<evidence type="ECO:0000256" key="11">
    <source>
        <dbReference type="SAM" id="Phobius"/>
    </source>
</evidence>
<feature type="domain" description="Generative cell specific-1/HAP2" evidence="13">
    <location>
        <begin position="76"/>
        <end position="572"/>
    </location>
</feature>
<sequence length="690" mass="80405">MYQCILFAVIIISASLQHKCETKEIKTKLQAIITPFDMQYREELNYLKGRLIRTNHTKNRNNIKTKGIYITVWLKKNTQEYFSKDQVVIIDHVYDAITDKVRKLINPYIVVIQQDEILESYKLKHLKMVNSEVKEMVFNKDSTRHYPGCYADLKRSSCNATMAGKVTSMQYSEGFCCSCNMAVNIKRQMNDCQGRSRFKHVVHSKNALNEDIEMLISRTVDNLDSDDKIISEFTYNTESSHTYREQIRGGQNCDSTNTPEYVDEAYRYHESSHCLEFSDLWLDHRYKVNKLESASYRHSVTISVYEKYTRDDTIPMYKKIISKVKLSNNNQAYENDERTVQAKYVALTFDDDQYYSLDINNDRLLIPEKMSSIVEHVNPQAIDDPKKYLIVNAKNISIKGDECNKVGVSYEAFFKQSNRCGVKRSSCLNNQPSHLWKQDMDAIESETPGSYFLENFVKFPQDANIMQNINGTETLNLHYELDYTSELFIHKETNYNSVLSTRSLIEIVEIYSDATKTDQTKIVASIYNIGMTAELFQVQLLEFPISTKKNCTNIQSRDVYISPFHRHNHVFMFDGPLIKSNINSTVQVLDKWDKVMAWRHVVISEANRCFCVWYRECVCTTIEDQLFASDYKTISQKDYNGAGFRGAKPEMHNFNSSSKLNIIKLIFIFLSTFFIIKFLIGKIPRMYEHT</sequence>
<evidence type="ECO:0000313" key="15">
    <source>
        <dbReference type="Proteomes" id="UP000478052"/>
    </source>
</evidence>
<name>A0A6G0Z117_APHCR</name>
<evidence type="ECO:0000256" key="8">
    <source>
        <dbReference type="ARBA" id="ARBA00023136"/>
    </source>
</evidence>